<organism evidence="1 2">
    <name type="scientific">Plantactinospora solaniradicis</name>
    <dbReference type="NCBI Taxonomy" id="1723736"/>
    <lineage>
        <taxon>Bacteria</taxon>
        <taxon>Bacillati</taxon>
        <taxon>Actinomycetota</taxon>
        <taxon>Actinomycetes</taxon>
        <taxon>Micromonosporales</taxon>
        <taxon>Micromonosporaceae</taxon>
        <taxon>Plantactinospora</taxon>
    </lineage>
</organism>
<dbReference type="Proteomes" id="UP001596203">
    <property type="component" value="Unassembled WGS sequence"/>
</dbReference>
<dbReference type="EMBL" id="JBHSPR010000021">
    <property type="protein sequence ID" value="MFC6019866.1"/>
    <property type="molecule type" value="Genomic_DNA"/>
</dbReference>
<gene>
    <name evidence="1" type="ORF">ACFP2T_27150</name>
</gene>
<keyword evidence="2" id="KW-1185">Reference proteome</keyword>
<comment type="caution">
    <text evidence="1">The sequence shown here is derived from an EMBL/GenBank/DDBJ whole genome shotgun (WGS) entry which is preliminary data.</text>
</comment>
<dbReference type="RefSeq" id="WP_377426317.1">
    <property type="nucleotide sequence ID" value="NZ_JBHSPR010000021.1"/>
</dbReference>
<proteinExistence type="predicted"/>
<protein>
    <submittedName>
        <fullName evidence="1">Uncharacterized protein</fullName>
    </submittedName>
</protein>
<evidence type="ECO:0000313" key="1">
    <source>
        <dbReference type="EMBL" id="MFC6019866.1"/>
    </source>
</evidence>
<accession>A0ABW1KDJ6</accession>
<sequence>MIAVAALAVYLAWLVLAFGLRSLIQAHRTGHAGWHPPGGQPATVTHPLLSAYWLLCRAAYD</sequence>
<evidence type="ECO:0000313" key="2">
    <source>
        <dbReference type="Proteomes" id="UP001596203"/>
    </source>
</evidence>
<reference evidence="2" key="1">
    <citation type="journal article" date="2019" name="Int. J. Syst. Evol. Microbiol.">
        <title>The Global Catalogue of Microorganisms (GCM) 10K type strain sequencing project: providing services to taxonomists for standard genome sequencing and annotation.</title>
        <authorList>
            <consortium name="The Broad Institute Genomics Platform"/>
            <consortium name="The Broad Institute Genome Sequencing Center for Infectious Disease"/>
            <person name="Wu L."/>
            <person name="Ma J."/>
        </authorList>
    </citation>
    <scope>NUCLEOTIDE SEQUENCE [LARGE SCALE GENOMIC DNA]</scope>
    <source>
        <strain evidence="2">ZS-35-S2</strain>
    </source>
</reference>
<name>A0ABW1KDJ6_9ACTN</name>